<accession>A0A9W9Z4W3</accession>
<name>A0A9W9Z4W3_9CNID</name>
<keyword evidence="2" id="KW-0121">Carboxypeptidase</keyword>
<dbReference type="OrthoDB" id="9974232at2759"/>
<dbReference type="AlphaFoldDB" id="A0A9W9Z4W3"/>
<dbReference type="GO" id="GO:0004180">
    <property type="term" value="F:carboxypeptidase activity"/>
    <property type="evidence" value="ECO:0007669"/>
    <property type="project" value="UniProtKB-KW"/>
</dbReference>
<proteinExistence type="predicted"/>
<reference evidence="2" key="1">
    <citation type="submission" date="2023-01" db="EMBL/GenBank/DDBJ databases">
        <title>Genome assembly of the deep-sea coral Lophelia pertusa.</title>
        <authorList>
            <person name="Herrera S."/>
            <person name="Cordes E."/>
        </authorList>
    </citation>
    <scope>NUCLEOTIDE SEQUENCE</scope>
    <source>
        <strain evidence="2">USNM1676648</strain>
        <tissue evidence="2">Polyp</tissue>
    </source>
</reference>
<sequence>MTDDFRYCGSFDNREDEQNKDVPSEDESGVLFYVNKDGFPINKKTWERMWRHVEKIHPKGTQMVQSVRHNQQLAKIPYIAAPVFTPVMSVEEKLGLIHNYLQQVQYSIFEIKKWRPLSGLMDTAREIIKESLPIKCLEAVIVGLYLSCGMTELQRFTISFKTQFNGHYYRHVVLGVHHNGKFGTLGLSRREDLMFKPLKFKSLWDLLDDFTMSYNNYLHTVKKIKLSLPVVHDIHSCERIQWKYLTLSPPKTCQLEMKNILDRFAREIRISFHPYHISSPRKPDNPSGSIQEKTKVLHNFHRGRTGPNNAALQRHIM</sequence>
<gene>
    <name evidence="2" type="primary">VASH1</name>
    <name evidence="2" type="ORF">OS493_012997</name>
</gene>
<protein>
    <submittedName>
        <fullName evidence="2">Tubulinyl-Tyr carboxypeptidase 1</fullName>
    </submittedName>
</protein>
<feature type="active site" evidence="1">
    <location>
        <position position="188"/>
    </location>
</feature>
<comment type="caution">
    <text evidence="2">The sequence shown here is derived from an EMBL/GenBank/DDBJ whole genome shotgun (WGS) entry which is preliminary data.</text>
</comment>
<dbReference type="EMBL" id="MU826831">
    <property type="protein sequence ID" value="KAJ7373404.1"/>
    <property type="molecule type" value="Genomic_DNA"/>
</dbReference>
<dbReference type="GO" id="GO:0005737">
    <property type="term" value="C:cytoplasm"/>
    <property type="evidence" value="ECO:0007669"/>
    <property type="project" value="InterPro"/>
</dbReference>
<dbReference type="Pfam" id="PF14822">
    <property type="entry name" value="Vasohibin"/>
    <property type="match status" value="1"/>
</dbReference>
<evidence type="ECO:0000313" key="2">
    <source>
        <dbReference type="EMBL" id="KAJ7373404.1"/>
    </source>
</evidence>
<keyword evidence="3" id="KW-1185">Reference proteome</keyword>
<feature type="active site" evidence="1">
    <location>
        <position position="171"/>
    </location>
</feature>
<feature type="active site" evidence="1">
    <location>
        <position position="136"/>
    </location>
</feature>
<dbReference type="PANTHER" id="PTHR15750:SF2">
    <property type="entry name" value="VASOHIBIN"/>
    <property type="match status" value="1"/>
</dbReference>
<dbReference type="PANTHER" id="PTHR15750">
    <property type="entry name" value="VASOHIBIN-1-LIKE ISOFORM X2"/>
    <property type="match status" value="1"/>
</dbReference>
<evidence type="ECO:0000256" key="1">
    <source>
        <dbReference type="PIRSR" id="PIRSR628131-1"/>
    </source>
</evidence>
<keyword evidence="2" id="KW-0378">Hydrolase</keyword>
<evidence type="ECO:0000313" key="3">
    <source>
        <dbReference type="Proteomes" id="UP001163046"/>
    </source>
</evidence>
<keyword evidence="2" id="KW-0645">Protease</keyword>
<dbReference type="InterPro" id="IPR028131">
    <property type="entry name" value="VASH1"/>
</dbReference>
<dbReference type="Proteomes" id="UP001163046">
    <property type="component" value="Unassembled WGS sequence"/>
</dbReference>
<organism evidence="2 3">
    <name type="scientific">Desmophyllum pertusum</name>
    <dbReference type="NCBI Taxonomy" id="174260"/>
    <lineage>
        <taxon>Eukaryota</taxon>
        <taxon>Metazoa</taxon>
        <taxon>Cnidaria</taxon>
        <taxon>Anthozoa</taxon>
        <taxon>Hexacorallia</taxon>
        <taxon>Scleractinia</taxon>
        <taxon>Caryophylliina</taxon>
        <taxon>Caryophylliidae</taxon>
        <taxon>Desmophyllum</taxon>
    </lineage>
</organism>